<sequence>MAVQLQFVVLFALFLSLARATENTGKPVINQDIYTFFKENPGLWVYNTTEGNKTGGIICRHDVKVNITQETIFFNRSKNKSESELLKGNFMNWHEVETAPNNSMYVYDTADQIVGAEILDFSSKNNLCGVFTVMVYKEGNSKVHREVRVSDKLREIKPDNECSENFEELLRELETVPTIGKQGTSHYSTSCQ</sequence>
<evidence type="ECO:0000313" key="2">
    <source>
        <dbReference type="EMBL" id="JAC30858.1"/>
    </source>
</evidence>
<protein>
    <submittedName>
        <fullName evidence="2">Putative lipocalin-3 1</fullName>
    </submittedName>
</protein>
<keyword evidence="1" id="KW-0732">Signal</keyword>
<feature type="signal peptide" evidence="1">
    <location>
        <begin position="1"/>
        <end position="20"/>
    </location>
</feature>
<evidence type="ECO:0000256" key="1">
    <source>
        <dbReference type="SAM" id="SignalP"/>
    </source>
</evidence>
<organism evidence="2">
    <name type="scientific">Amblyomma triste</name>
    <name type="common">Neotropical tick</name>
    <dbReference type="NCBI Taxonomy" id="251400"/>
    <lineage>
        <taxon>Eukaryota</taxon>
        <taxon>Metazoa</taxon>
        <taxon>Ecdysozoa</taxon>
        <taxon>Arthropoda</taxon>
        <taxon>Chelicerata</taxon>
        <taxon>Arachnida</taxon>
        <taxon>Acari</taxon>
        <taxon>Parasitiformes</taxon>
        <taxon>Ixodida</taxon>
        <taxon>Ixodoidea</taxon>
        <taxon>Ixodidae</taxon>
        <taxon>Amblyomminae</taxon>
        <taxon>Amblyomma</taxon>
    </lineage>
</organism>
<name>A0A023GD34_AMBTT</name>
<feature type="chain" id="PRO_5001521022" evidence="1">
    <location>
        <begin position="21"/>
        <end position="192"/>
    </location>
</feature>
<proteinExistence type="evidence at transcript level"/>
<reference evidence="2" key="1">
    <citation type="submission" date="2014-03" db="EMBL/GenBank/DDBJ databases">
        <title>The sialotranscriptome of Amblyomma triste, Amblyomma parvum and Amblyomma cajennense ticks, uncovered by 454-based RNA-seq.</title>
        <authorList>
            <person name="Garcia G.R."/>
            <person name="Gardinassi L.G."/>
            <person name="Ribeiro J.M."/>
            <person name="Anatriello E."/>
            <person name="Ferreira B.R."/>
            <person name="Moreira H.N."/>
            <person name="Mafra C."/>
            <person name="Olegario M.M."/>
            <person name="Szabo P.J."/>
            <person name="Miranda-Santos I.K."/>
            <person name="Maruyama S.R."/>
        </authorList>
    </citation>
    <scope>NUCLEOTIDE SEQUENCE</scope>
    <source>
        <strain evidence="2">Mato Grasso do Sul</strain>
        <tissue evidence="2">Salivary glands</tissue>
    </source>
</reference>
<dbReference type="EMBL" id="GBBM01004560">
    <property type="protein sequence ID" value="JAC30858.1"/>
    <property type="molecule type" value="mRNA"/>
</dbReference>
<dbReference type="AlphaFoldDB" id="A0A023GD34"/>
<accession>A0A023GD34</accession>